<name>A0A0K1PYW7_9BACT</name>
<feature type="region of interest" description="Disordered" evidence="1">
    <location>
        <begin position="22"/>
        <end position="50"/>
    </location>
</feature>
<organism evidence="3 4">
    <name type="scientific">Labilithrix luteola</name>
    <dbReference type="NCBI Taxonomy" id="1391654"/>
    <lineage>
        <taxon>Bacteria</taxon>
        <taxon>Pseudomonadati</taxon>
        <taxon>Myxococcota</taxon>
        <taxon>Polyangia</taxon>
        <taxon>Polyangiales</taxon>
        <taxon>Labilitrichaceae</taxon>
        <taxon>Labilithrix</taxon>
    </lineage>
</organism>
<dbReference type="RefSeq" id="WP_146649681.1">
    <property type="nucleotide sequence ID" value="NZ_CP012333.1"/>
</dbReference>
<protein>
    <submittedName>
        <fullName evidence="3">Uncharacterized protein</fullName>
    </submittedName>
</protein>
<dbReference type="InterPro" id="IPR011042">
    <property type="entry name" value="6-blade_b-propeller_TolB-like"/>
</dbReference>
<dbReference type="KEGG" id="llu:AKJ09_05361"/>
<dbReference type="AlphaFoldDB" id="A0A0K1PYW7"/>
<feature type="chain" id="PRO_5005466272" evidence="2">
    <location>
        <begin position="27"/>
        <end position="377"/>
    </location>
</feature>
<accession>A0A0K1PYW7</accession>
<dbReference type="SUPFAM" id="SSF82171">
    <property type="entry name" value="DPP6 N-terminal domain-like"/>
    <property type="match status" value="1"/>
</dbReference>
<dbReference type="PATRIC" id="fig|1391654.3.peg.5430"/>
<evidence type="ECO:0000313" key="4">
    <source>
        <dbReference type="Proteomes" id="UP000064967"/>
    </source>
</evidence>
<dbReference type="Gene3D" id="2.120.10.30">
    <property type="entry name" value="TolB, C-terminal domain"/>
    <property type="match status" value="2"/>
</dbReference>
<dbReference type="OrthoDB" id="9812921at2"/>
<keyword evidence="4" id="KW-1185">Reference proteome</keyword>
<sequence length="377" mass="39241">MILRRWTSVVAIVCVVVPACTPSSPASSSSSGPSGSSGSDAGSSGSSGIAGDGSQLADGTLLYLRHEGKDHDLVVARDLTSGDERVVTDLTGDGSPGWEIQGYSLSPDRRRIAIASLYGPTAEDTATGLATRAIWTLAVDGTDFRRLTPTFPKDAQGRRGFTYDVANPMWNADGSRLLYDFGSYWQDSTGLAGGSVPWIVPTDGGAPPSSFPTSFGCSVLHPARNPATGEFLLIHSVCVPGQGDGDGLYLYPADGSTKPKKLVASGRSAGNVDVFLEKASWISDGSGFLFIGGTSDVDWKPSLLAYDMKAGTVSSLVVPPEGSTIYSAAISPDTSKIVYCIRNDVDSTLNLHLVDVSAASATDTAITTDGKSCYPSF</sequence>
<proteinExistence type="predicted"/>
<dbReference type="Proteomes" id="UP000064967">
    <property type="component" value="Chromosome"/>
</dbReference>
<evidence type="ECO:0000256" key="2">
    <source>
        <dbReference type="SAM" id="SignalP"/>
    </source>
</evidence>
<reference evidence="3 4" key="1">
    <citation type="submission" date="2015-08" db="EMBL/GenBank/DDBJ databases">
        <authorList>
            <person name="Babu N.S."/>
            <person name="Beckwith C.J."/>
            <person name="Beseler K.G."/>
            <person name="Brison A."/>
            <person name="Carone J.V."/>
            <person name="Caskin T.P."/>
            <person name="Diamond M."/>
            <person name="Durham M.E."/>
            <person name="Foxe J.M."/>
            <person name="Go M."/>
            <person name="Henderson B.A."/>
            <person name="Jones I.B."/>
            <person name="McGettigan J.A."/>
            <person name="Micheletti S.J."/>
            <person name="Nasrallah M.E."/>
            <person name="Ortiz D."/>
            <person name="Piller C.R."/>
            <person name="Privatt S.R."/>
            <person name="Schneider S.L."/>
            <person name="Sharp S."/>
            <person name="Smith T.C."/>
            <person name="Stanton J.D."/>
            <person name="Ullery H.E."/>
            <person name="Wilson R.J."/>
            <person name="Serrano M.G."/>
            <person name="Buck G."/>
            <person name="Lee V."/>
            <person name="Wang Y."/>
            <person name="Carvalho R."/>
            <person name="Voegtly L."/>
            <person name="Shi R."/>
            <person name="Duckworth R."/>
            <person name="Johnson A."/>
            <person name="Loviza R."/>
            <person name="Walstead R."/>
            <person name="Shah Z."/>
            <person name="Kiflezghi M."/>
            <person name="Wade K."/>
            <person name="Ball S.L."/>
            <person name="Bradley K.W."/>
            <person name="Asai D.J."/>
            <person name="Bowman C.A."/>
            <person name="Russell D.A."/>
            <person name="Pope W.H."/>
            <person name="Jacobs-Sera D."/>
            <person name="Hendrix R.W."/>
            <person name="Hatfull G.F."/>
        </authorList>
    </citation>
    <scope>NUCLEOTIDE SEQUENCE [LARGE SCALE GENOMIC DNA]</scope>
    <source>
        <strain evidence="3 4">DSM 27648</strain>
    </source>
</reference>
<evidence type="ECO:0000256" key="1">
    <source>
        <dbReference type="SAM" id="MobiDB-lite"/>
    </source>
</evidence>
<dbReference type="EMBL" id="CP012333">
    <property type="protein sequence ID" value="AKU98697.1"/>
    <property type="molecule type" value="Genomic_DNA"/>
</dbReference>
<keyword evidence="2" id="KW-0732">Signal</keyword>
<feature type="signal peptide" evidence="2">
    <location>
        <begin position="1"/>
        <end position="26"/>
    </location>
</feature>
<gene>
    <name evidence="3" type="ORF">AKJ09_05361</name>
</gene>
<evidence type="ECO:0000313" key="3">
    <source>
        <dbReference type="EMBL" id="AKU98697.1"/>
    </source>
</evidence>